<proteinExistence type="predicted"/>
<comment type="caution">
    <text evidence="1">The sequence shown here is derived from an EMBL/GenBank/DDBJ whole genome shotgun (WGS) entry which is preliminary data.</text>
</comment>
<sequence length="134" mass="16236">MKKFLFIFLILPFLFSCDEDNNDSYYYNNFANTEWIAEQETPDGYIIDYFNLYLDDDGWFEMIETIEPEYYITYVGAYYEQFPYLTLVIEEAEVFDYGNYYMLDLTVAESKWNFTSTRNNTELISDDGLILYRY</sequence>
<dbReference type="EMBL" id="QENZ01000004">
    <property type="protein sequence ID" value="PVX51088.1"/>
    <property type="molecule type" value="Genomic_DNA"/>
</dbReference>
<organism evidence="1 2">
    <name type="scientific">Balneicella halophila</name>
    <dbReference type="NCBI Taxonomy" id="1537566"/>
    <lineage>
        <taxon>Bacteria</taxon>
        <taxon>Pseudomonadati</taxon>
        <taxon>Bacteroidota</taxon>
        <taxon>Bacteroidia</taxon>
        <taxon>Bacteroidales</taxon>
        <taxon>Balneicellaceae</taxon>
        <taxon>Balneicella</taxon>
    </lineage>
</organism>
<dbReference type="Proteomes" id="UP000251835">
    <property type="component" value="Unassembled WGS sequence"/>
</dbReference>
<protein>
    <submittedName>
        <fullName evidence="1">Uncharacterized protein</fullName>
    </submittedName>
</protein>
<accession>A0A7L4UPP4</accession>
<gene>
    <name evidence="1" type="ORF">C7377_1421</name>
</gene>
<dbReference type="RefSeq" id="WP_116496623.1">
    <property type="nucleotide sequence ID" value="NZ_QENZ01000004.1"/>
</dbReference>
<reference evidence="1 2" key="1">
    <citation type="submission" date="2018-05" db="EMBL/GenBank/DDBJ databases">
        <title>Genomic Encyclopedia of Type Strains, Phase IV (KMG-IV): sequencing the most valuable type-strain genomes for metagenomic binning, comparative biology and taxonomic classification.</title>
        <authorList>
            <person name="Goeker M."/>
        </authorList>
    </citation>
    <scope>NUCLEOTIDE SEQUENCE [LARGE SCALE GENOMIC DNA]</scope>
    <source>
        <strain evidence="1 2">DSM 28579</strain>
    </source>
</reference>
<name>A0A7L4UPP4_BALHA</name>
<keyword evidence="2" id="KW-1185">Reference proteome</keyword>
<evidence type="ECO:0000313" key="2">
    <source>
        <dbReference type="Proteomes" id="UP000251835"/>
    </source>
</evidence>
<dbReference type="PROSITE" id="PS51257">
    <property type="entry name" value="PROKAR_LIPOPROTEIN"/>
    <property type="match status" value="1"/>
</dbReference>
<evidence type="ECO:0000313" key="1">
    <source>
        <dbReference type="EMBL" id="PVX51088.1"/>
    </source>
</evidence>
<dbReference type="AlphaFoldDB" id="A0A7L4UPP4"/>